<organism evidence="1">
    <name type="scientific">uncultured Caudovirales phage</name>
    <dbReference type="NCBI Taxonomy" id="2100421"/>
    <lineage>
        <taxon>Viruses</taxon>
        <taxon>Duplodnaviria</taxon>
        <taxon>Heunggongvirae</taxon>
        <taxon>Uroviricota</taxon>
        <taxon>Caudoviricetes</taxon>
        <taxon>Peduoviridae</taxon>
        <taxon>Maltschvirus</taxon>
        <taxon>Maltschvirus maltsch</taxon>
    </lineage>
</organism>
<name>A0A6J5RAT8_9CAUD</name>
<dbReference type="EMBL" id="LR797181">
    <property type="protein sequence ID" value="CAB4192892.1"/>
    <property type="molecule type" value="Genomic_DNA"/>
</dbReference>
<evidence type="ECO:0000313" key="1">
    <source>
        <dbReference type="EMBL" id="CAB4192892.1"/>
    </source>
</evidence>
<sequence>MAAKTKKNMTRTEKELAAWRDRLTTNLTIDVPQRELIFRKIKELEHRKYQEEERFRR</sequence>
<gene>
    <name evidence="1" type="ORF">UFOVP1244_119</name>
</gene>
<proteinExistence type="predicted"/>
<protein>
    <submittedName>
        <fullName evidence="1">Uncharacterized protein</fullName>
    </submittedName>
</protein>
<reference evidence="1" key="1">
    <citation type="submission" date="2020-05" db="EMBL/GenBank/DDBJ databases">
        <authorList>
            <person name="Chiriac C."/>
            <person name="Salcher M."/>
            <person name="Ghai R."/>
            <person name="Kavagutti S V."/>
        </authorList>
    </citation>
    <scope>NUCLEOTIDE SEQUENCE</scope>
</reference>
<accession>A0A6J5RAT8</accession>